<name>A0A811MAT3_9POAL</name>
<dbReference type="Gene3D" id="2.40.330.10">
    <property type="entry name" value="DNA-binding pseudobarrel domain"/>
    <property type="match status" value="4"/>
</dbReference>
<feature type="region of interest" description="Disordered" evidence="8">
    <location>
        <begin position="1"/>
        <end position="36"/>
    </location>
</feature>
<feature type="region of interest" description="Disordered" evidence="8">
    <location>
        <begin position="182"/>
        <end position="226"/>
    </location>
</feature>
<feature type="compositionally biased region" description="Polar residues" evidence="8">
    <location>
        <begin position="182"/>
        <end position="192"/>
    </location>
</feature>
<keyword evidence="3" id="KW-0862">Zinc</keyword>
<dbReference type="InterPro" id="IPR013083">
    <property type="entry name" value="Znf_RING/FYVE/PHD"/>
</dbReference>
<feature type="compositionally biased region" description="Acidic residues" evidence="8">
    <location>
        <begin position="216"/>
        <end position="226"/>
    </location>
</feature>
<keyword evidence="2" id="KW-0479">Metal-binding</keyword>
<dbReference type="SMART" id="SM01019">
    <property type="entry name" value="B3"/>
    <property type="match status" value="4"/>
</dbReference>
<feature type="region of interest" description="Disordered" evidence="8">
    <location>
        <begin position="372"/>
        <end position="435"/>
    </location>
</feature>
<dbReference type="SUPFAM" id="SSF101936">
    <property type="entry name" value="DNA-binding pseudobarrel domain"/>
    <property type="match status" value="4"/>
</dbReference>
<evidence type="ECO:0000256" key="6">
    <source>
        <dbReference type="ARBA" id="ARBA00023163"/>
    </source>
</evidence>
<dbReference type="Gene3D" id="3.30.40.10">
    <property type="entry name" value="Zinc/RING finger domain, C3HC4 (zinc finger)"/>
    <property type="match status" value="1"/>
</dbReference>
<dbReference type="InterPro" id="IPR003340">
    <property type="entry name" value="B3_DNA-bd"/>
</dbReference>
<organism evidence="10 11">
    <name type="scientific">Miscanthus lutarioriparius</name>
    <dbReference type="NCBI Taxonomy" id="422564"/>
    <lineage>
        <taxon>Eukaryota</taxon>
        <taxon>Viridiplantae</taxon>
        <taxon>Streptophyta</taxon>
        <taxon>Embryophyta</taxon>
        <taxon>Tracheophyta</taxon>
        <taxon>Spermatophyta</taxon>
        <taxon>Magnoliopsida</taxon>
        <taxon>Liliopsida</taxon>
        <taxon>Poales</taxon>
        <taxon>Poaceae</taxon>
        <taxon>PACMAD clade</taxon>
        <taxon>Panicoideae</taxon>
        <taxon>Andropogonodae</taxon>
        <taxon>Andropogoneae</taxon>
        <taxon>Saccharinae</taxon>
        <taxon>Miscanthus</taxon>
    </lineage>
</organism>
<dbReference type="EMBL" id="CAJGYO010000001">
    <property type="protein sequence ID" value="CAD6205877.1"/>
    <property type="molecule type" value="Genomic_DNA"/>
</dbReference>
<feature type="compositionally biased region" description="Polar residues" evidence="8">
    <location>
        <begin position="725"/>
        <end position="742"/>
    </location>
</feature>
<evidence type="ECO:0000313" key="11">
    <source>
        <dbReference type="Proteomes" id="UP000604825"/>
    </source>
</evidence>
<dbReference type="GO" id="GO:0008270">
    <property type="term" value="F:zinc ion binding"/>
    <property type="evidence" value="ECO:0007669"/>
    <property type="project" value="UniProtKB-KW"/>
</dbReference>
<dbReference type="OrthoDB" id="676899at2759"/>
<dbReference type="PROSITE" id="PS50863">
    <property type="entry name" value="B3"/>
    <property type="match status" value="4"/>
</dbReference>
<keyword evidence="11" id="KW-1185">Reference proteome</keyword>
<comment type="caution">
    <text evidence="10">The sequence shown here is derived from an EMBL/GenBank/DDBJ whole genome shotgun (WGS) entry which is preliminary data.</text>
</comment>
<accession>A0A811MAT3</accession>
<feature type="domain" description="TF-B3" evidence="9">
    <location>
        <begin position="787"/>
        <end position="886"/>
    </location>
</feature>
<reference evidence="10" key="1">
    <citation type="submission" date="2020-10" db="EMBL/GenBank/DDBJ databases">
        <authorList>
            <person name="Han B."/>
            <person name="Lu T."/>
            <person name="Zhao Q."/>
            <person name="Huang X."/>
            <person name="Zhao Y."/>
        </authorList>
    </citation>
    <scope>NUCLEOTIDE SEQUENCE</scope>
</reference>
<sequence>MARHAPILVGFDQTSVGEEAEPRRGADMARSGPSRMKKPCDHCKRYLDHPDEKNQSMSCFLRRMTASPKHIMIVPNKFLKHFVGKLSQTIKLESPNGSVYNVEVMECYNKMVLRHGWEEFVGAHHIEQNDFLLFRHIENSVFKVLIFDSDGCEKIICCDGIKSIPSVRETRVDYVDISSSSQFDTIGSSGKLSSRHEETLKMTVTSSSSGGSGEDIPSENESFESDDLQAPGADYIVSHRTYLSQEQKERVTLLIQEIQPKTTVYIAVMRKSHVHPPAPSVDIIKEYAFAYFPHGNANVTLQRPGKSKKWHPKFNTTKGSVYRLQGQWLDFVRDNDVQEGDICAFLPEKFGRSFTFTVYLICAAATCSRSETGFQRAGPCPGGSSPNMASEVYTKEPTDGEHVSSESDMNENLRESLEREDSGSPSQPLYILPSNSGLSKSQKKIVEERVQAIKSEVPIYVAIMRRSSLGMSRTPTLHSQWSVMPPLTVGITVVSAFASLAVASIYNFSELRSLDRCSLHKHCRVREVDVGVHFNAQRQRVGRLILLVFLQNTVCEVCGNIGYKCLLIGCRGCNSSVVHLYCLEKVVFDASLVEWWCYECLQWRGEVTRGRFLEKAEDICQQDYRTSNELPHRTIGANVTQPSILQKNAMEKFLPHSPNDSCEEVFSCSGFRNNTSAQERSVDSIDISSSSQHDTTESSESIESFAECQKGITCHRGKTLKKDAASSSSEFSGEDIPSSNDSLESDDLQAPPRADYVLSYRSYLSEPQKQILVAFIQEIRPKITIFVAVMQKRNIQPPGPFLGISKEYAFAHFPHESTNVTLQTPSKSKKWHLKFYKRNASRNYMLMGKWLDFVRDNHVQEGDICLLFPTEGGRRSTFMVYLLCATATHSIGGAGFQRVCPCPGRSCAKTASGVHIMDEITNDEHVSFETDVHEISDKSLESEDPGGSPQPPYIVPCRNSLSKSQKKIVEERELGVRYASVHLPASGRTVVLQCMGKTWETQMVIHNGRRWFLNGGWSKFARDNGLRVGDICLFELKKNKRKLTMKVYIISREQFSLK</sequence>
<evidence type="ECO:0000256" key="8">
    <source>
        <dbReference type="SAM" id="MobiDB-lite"/>
    </source>
</evidence>
<dbReference type="GO" id="GO:0003677">
    <property type="term" value="F:DNA binding"/>
    <property type="evidence" value="ECO:0007669"/>
    <property type="project" value="UniProtKB-KW"/>
</dbReference>
<evidence type="ECO:0000256" key="2">
    <source>
        <dbReference type="ARBA" id="ARBA00022771"/>
    </source>
</evidence>
<dbReference type="InterPro" id="IPR011011">
    <property type="entry name" value="Znf_FYVE_PHD"/>
</dbReference>
<keyword evidence="2" id="KW-0863">Zinc-finger</keyword>
<dbReference type="Pfam" id="PF02362">
    <property type="entry name" value="B3"/>
    <property type="match status" value="3"/>
</dbReference>
<feature type="compositionally biased region" description="Basic and acidic residues" evidence="8">
    <location>
        <begin position="393"/>
        <end position="422"/>
    </location>
</feature>
<evidence type="ECO:0000256" key="4">
    <source>
        <dbReference type="ARBA" id="ARBA00023015"/>
    </source>
</evidence>
<feature type="region of interest" description="Disordered" evidence="8">
    <location>
        <begin position="723"/>
        <end position="749"/>
    </location>
</feature>
<dbReference type="InterPro" id="IPR015300">
    <property type="entry name" value="DNA-bd_pseudobarrel_sf"/>
</dbReference>
<keyword evidence="5" id="KW-0238">DNA-binding</keyword>
<evidence type="ECO:0000259" key="9">
    <source>
        <dbReference type="PROSITE" id="PS50863"/>
    </source>
</evidence>
<feature type="domain" description="TF-B3" evidence="9">
    <location>
        <begin position="57"/>
        <end position="150"/>
    </location>
</feature>
<feature type="compositionally biased region" description="Polar residues" evidence="8">
    <location>
        <begin position="423"/>
        <end position="435"/>
    </location>
</feature>
<keyword evidence="4" id="KW-0805">Transcription regulation</keyword>
<feature type="compositionally biased region" description="Low complexity" evidence="8">
    <location>
        <begin position="684"/>
        <end position="701"/>
    </location>
</feature>
<dbReference type="Proteomes" id="UP000604825">
    <property type="component" value="Unassembled WGS sequence"/>
</dbReference>
<dbReference type="AlphaFoldDB" id="A0A811MAT3"/>
<keyword evidence="7" id="KW-0539">Nucleus</keyword>
<dbReference type="CDD" id="cd10017">
    <property type="entry name" value="B3_DNA"/>
    <property type="match status" value="4"/>
</dbReference>
<dbReference type="SUPFAM" id="SSF57903">
    <property type="entry name" value="FYVE/PHD zinc finger"/>
    <property type="match status" value="1"/>
</dbReference>
<feature type="region of interest" description="Disordered" evidence="8">
    <location>
        <begin position="679"/>
        <end position="702"/>
    </location>
</feature>
<dbReference type="PANTHER" id="PTHR31391">
    <property type="entry name" value="B3 DOMAIN-CONTAINING PROTEIN OS11G0197600-RELATED"/>
    <property type="match status" value="1"/>
</dbReference>
<feature type="domain" description="TF-B3" evidence="9">
    <location>
        <begin position="266"/>
        <end position="364"/>
    </location>
</feature>
<evidence type="ECO:0000256" key="1">
    <source>
        <dbReference type="ARBA" id="ARBA00004123"/>
    </source>
</evidence>
<feature type="domain" description="TF-B3" evidence="9">
    <location>
        <begin position="996"/>
        <end position="1053"/>
    </location>
</feature>
<dbReference type="PANTHER" id="PTHR31391:SF167">
    <property type="entry name" value="TF-B3 DOMAIN-CONTAINING PROTEIN"/>
    <property type="match status" value="1"/>
</dbReference>
<comment type="subcellular location">
    <subcellularLocation>
        <location evidence="1">Nucleus</location>
    </subcellularLocation>
</comment>
<gene>
    <name evidence="10" type="ORF">NCGR_LOCUS3645</name>
</gene>
<protein>
    <recommendedName>
        <fullName evidence="9">TF-B3 domain-containing protein</fullName>
    </recommendedName>
</protein>
<dbReference type="GO" id="GO:0005634">
    <property type="term" value="C:nucleus"/>
    <property type="evidence" value="ECO:0007669"/>
    <property type="project" value="UniProtKB-SubCell"/>
</dbReference>
<dbReference type="InterPro" id="IPR044837">
    <property type="entry name" value="REM16-like"/>
</dbReference>
<evidence type="ECO:0000256" key="5">
    <source>
        <dbReference type="ARBA" id="ARBA00023125"/>
    </source>
</evidence>
<evidence type="ECO:0000256" key="7">
    <source>
        <dbReference type="ARBA" id="ARBA00023242"/>
    </source>
</evidence>
<evidence type="ECO:0000313" key="10">
    <source>
        <dbReference type="EMBL" id="CAD6205877.1"/>
    </source>
</evidence>
<keyword evidence="6" id="KW-0804">Transcription</keyword>
<evidence type="ECO:0000256" key="3">
    <source>
        <dbReference type="ARBA" id="ARBA00022833"/>
    </source>
</evidence>
<proteinExistence type="predicted"/>